<dbReference type="RefSeq" id="WP_131762560.1">
    <property type="nucleotide sequence ID" value="NZ_CAACUY010000235.1"/>
</dbReference>
<gene>
    <name evidence="1" type="ORF">ACFQZM_46870</name>
</gene>
<accession>A0ABW2Y1V8</accession>
<sequence>MTRGGPERRGVPSTGWDEDALAALRAAAHRGDGAGGVELLACRELGPVLQYAGDVLVAALGEGVPGAGPLARACLGELDGRGAPGDAELAAEVAAALGEPRRGGESVPPWRGGELVPLPVDLGAVAAALEAGEPHVLDLVRGDVLGMEEAEGDEGRWLPIPPGGVLDAREEARRGLARAWLARHGLRSAPRTL</sequence>
<dbReference type="EMBL" id="JBHTGP010000035">
    <property type="protein sequence ID" value="MFD0692082.1"/>
    <property type="molecule type" value="Genomic_DNA"/>
</dbReference>
<name>A0ABW2Y1V8_9ACTN</name>
<proteinExistence type="predicted"/>
<keyword evidence="2" id="KW-1185">Reference proteome</keyword>
<evidence type="ECO:0000313" key="2">
    <source>
        <dbReference type="Proteomes" id="UP001597063"/>
    </source>
</evidence>
<protein>
    <submittedName>
        <fullName evidence="1">Uncharacterized protein</fullName>
    </submittedName>
</protein>
<dbReference type="Proteomes" id="UP001597063">
    <property type="component" value="Unassembled WGS sequence"/>
</dbReference>
<reference evidence="2" key="1">
    <citation type="journal article" date="2019" name="Int. J. Syst. Evol. Microbiol.">
        <title>The Global Catalogue of Microorganisms (GCM) 10K type strain sequencing project: providing services to taxonomists for standard genome sequencing and annotation.</title>
        <authorList>
            <consortium name="The Broad Institute Genomics Platform"/>
            <consortium name="The Broad Institute Genome Sequencing Center for Infectious Disease"/>
            <person name="Wu L."/>
            <person name="Ma J."/>
        </authorList>
    </citation>
    <scope>NUCLEOTIDE SEQUENCE [LARGE SCALE GENOMIC DNA]</scope>
    <source>
        <strain evidence="2">JCM 9371</strain>
    </source>
</reference>
<evidence type="ECO:0000313" key="1">
    <source>
        <dbReference type="EMBL" id="MFD0692082.1"/>
    </source>
</evidence>
<organism evidence="1 2">
    <name type="scientific">Actinomadura fibrosa</name>
    <dbReference type="NCBI Taxonomy" id="111802"/>
    <lineage>
        <taxon>Bacteria</taxon>
        <taxon>Bacillati</taxon>
        <taxon>Actinomycetota</taxon>
        <taxon>Actinomycetes</taxon>
        <taxon>Streptosporangiales</taxon>
        <taxon>Thermomonosporaceae</taxon>
        <taxon>Actinomadura</taxon>
    </lineage>
</organism>
<comment type="caution">
    <text evidence="1">The sequence shown here is derived from an EMBL/GenBank/DDBJ whole genome shotgun (WGS) entry which is preliminary data.</text>
</comment>